<keyword evidence="8" id="KW-1185">Reference proteome</keyword>
<feature type="domain" description="Dynamin N-terminal" evidence="6">
    <location>
        <begin position="28"/>
        <end position="154"/>
    </location>
</feature>
<sequence length="467" mass="50169">MCTSLAPGTLRSELEAIVSRLADPVLRIAIGGRLKSGKSTLLNAILGQRLAPTHRNECTLIPASFRYGPANQVVLHLTDGTERTIAGRAGGGVPDQLPLERAEIRHLTVRSPNRRLEQAHEFVDTPGRDSLSGLDDVAMAAIAESDALLLVMPMPGTGEREALEEYTGRVHGAPLSASNVIGVLSRIDRLAVDDTAELGTVAARLAASAQRRLAPLIADVIPVCGLVAETARGQDFTEGHVKALNGLARDGPPAHRMLFSQEDFVALAGAVLPDDLCSRLLALLDLHGLRLALTAIREGTPDLEGIVHELEQASGIGRLLEAIDQRFVRRTDVLRTTSALSRLVTLAAGTGDAQGRARIRDLARRWQLRPELRETELVAVAHAIRAGVLGNDETDSTQVQDLLTGTTPATRLGLAEGTEAAAIAAEALRRATRWRARELDAPRAAEPHIVTVRVYYEHLHRTALDSR</sequence>
<evidence type="ECO:0000313" key="7">
    <source>
        <dbReference type="EMBL" id="MEB8341726.1"/>
    </source>
</evidence>
<keyword evidence="3" id="KW-0378">Hydrolase</keyword>
<dbReference type="InterPro" id="IPR027417">
    <property type="entry name" value="P-loop_NTPase"/>
</dbReference>
<evidence type="ECO:0000256" key="5">
    <source>
        <dbReference type="ARBA" id="ARBA00023136"/>
    </source>
</evidence>
<organism evidence="7 8">
    <name type="scientific">Streptomyces endophyticus</name>
    <dbReference type="NCBI Taxonomy" id="714166"/>
    <lineage>
        <taxon>Bacteria</taxon>
        <taxon>Bacillati</taxon>
        <taxon>Actinomycetota</taxon>
        <taxon>Actinomycetes</taxon>
        <taxon>Kitasatosporales</taxon>
        <taxon>Streptomycetaceae</taxon>
        <taxon>Streptomyces</taxon>
    </lineage>
</organism>
<evidence type="ECO:0000259" key="6">
    <source>
        <dbReference type="Pfam" id="PF00350"/>
    </source>
</evidence>
<keyword evidence="4" id="KW-0342">GTP-binding</keyword>
<dbReference type="PANTHER" id="PTHR10465">
    <property type="entry name" value="TRANSMEMBRANE GTPASE FZO1"/>
    <property type="match status" value="1"/>
</dbReference>
<gene>
    <name evidence="7" type="ORF">OKJ99_29955</name>
</gene>
<evidence type="ECO:0000256" key="3">
    <source>
        <dbReference type="ARBA" id="ARBA00022801"/>
    </source>
</evidence>
<comment type="caution">
    <text evidence="7">The sequence shown here is derived from an EMBL/GenBank/DDBJ whole genome shotgun (WGS) entry which is preliminary data.</text>
</comment>
<keyword evidence="2" id="KW-0547">Nucleotide-binding</keyword>
<dbReference type="InterPro" id="IPR027094">
    <property type="entry name" value="Mitofusin_fam"/>
</dbReference>
<evidence type="ECO:0000313" key="8">
    <source>
        <dbReference type="Proteomes" id="UP001354931"/>
    </source>
</evidence>
<accession>A0ABU6FCF1</accession>
<name>A0ABU6FCF1_9ACTN</name>
<dbReference type="EMBL" id="JAOZYC010000149">
    <property type="protein sequence ID" value="MEB8341726.1"/>
    <property type="molecule type" value="Genomic_DNA"/>
</dbReference>
<dbReference type="Pfam" id="PF00350">
    <property type="entry name" value="Dynamin_N"/>
    <property type="match status" value="1"/>
</dbReference>
<evidence type="ECO:0000256" key="2">
    <source>
        <dbReference type="ARBA" id="ARBA00022741"/>
    </source>
</evidence>
<dbReference type="Gene3D" id="3.40.50.300">
    <property type="entry name" value="P-loop containing nucleotide triphosphate hydrolases"/>
    <property type="match status" value="1"/>
</dbReference>
<evidence type="ECO:0000256" key="1">
    <source>
        <dbReference type="ARBA" id="ARBA00004370"/>
    </source>
</evidence>
<dbReference type="PANTHER" id="PTHR10465:SF0">
    <property type="entry name" value="SARCALUMENIN"/>
    <property type="match status" value="1"/>
</dbReference>
<dbReference type="RefSeq" id="WP_326021044.1">
    <property type="nucleotide sequence ID" value="NZ_JAOZYC010000149.1"/>
</dbReference>
<evidence type="ECO:0000256" key="4">
    <source>
        <dbReference type="ARBA" id="ARBA00023134"/>
    </source>
</evidence>
<dbReference type="InterPro" id="IPR045063">
    <property type="entry name" value="Dynamin_N"/>
</dbReference>
<keyword evidence="5" id="KW-0472">Membrane</keyword>
<dbReference type="Proteomes" id="UP001354931">
    <property type="component" value="Unassembled WGS sequence"/>
</dbReference>
<protein>
    <submittedName>
        <fullName evidence="7">Dynamin family protein</fullName>
    </submittedName>
</protein>
<dbReference type="SUPFAM" id="SSF52540">
    <property type="entry name" value="P-loop containing nucleoside triphosphate hydrolases"/>
    <property type="match status" value="1"/>
</dbReference>
<reference evidence="7 8" key="1">
    <citation type="submission" date="2022-10" db="EMBL/GenBank/DDBJ databases">
        <authorList>
            <person name="Xie J."/>
            <person name="Shen N."/>
        </authorList>
    </citation>
    <scope>NUCLEOTIDE SEQUENCE [LARGE SCALE GENOMIC DNA]</scope>
    <source>
        <strain evidence="7 8">YIM65594</strain>
    </source>
</reference>
<comment type="subcellular location">
    <subcellularLocation>
        <location evidence="1">Membrane</location>
    </subcellularLocation>
</comment>
<proteinExistence type="predicted"/>